<reference evidence="2 3" key="1">
    <citation type="submission" date="2019-06" db="EMBL/GenBank/DDBJ databases">
        <authorList>
            <person name="Palmer J.M."/>
        </authorList>
    </citation>
    <scope>NUCLEOTIDE SEQUENCE [LARGE SCALE GENOMIC DNA]</scope>
    <source>
        <strain evidence="2 3">TWF102</strain>
    </source>
</reference>
<sequence length="143" mass="16311">MYTTSFFPFRKLIADCSRTNLSNSPLLLFRQAQAQSIRTLHLSSSSLHKMSCEAPPTADGSPWHAAFPSPRTTKPGALTRKEVLELLQKEGRKDFVLVDLRRNDYELIDLQNRAERSVDQSISPLRVCIPPFRLYMTCSRPVM</sequence>
<comment type="caution">
    <text evidence="2">The sequence shown here is derived from an EMBL/GenBank/DDBJ whole genome shotgun (WGS) entry which is preliminary data.</text>
</comment>
<protein>
    <recommendedName>
        <fullName evidence="4">Rhodanese domain-containing protein</fullName>
    </recommendedName>
</protein>
<name>A0A7C8NVB9_ORBOL</name>
<dbReference type="AlphaFoldDB" id="A0A7C8NVB9"/>
<organism evidence="2 3">
    <name type="scientific">Orbilia oligospora</name>
    <name type="common">Nematode-trapping fungus</name>
    <name type="synonym">Arthrobotrys oligospora</name>
    <dbReference type="NCBI Taxonomy" id="2813651"/>
    <lineage>
        <taxon>Eukaryota</taxon>
        <taxon>Fungi</taxon>
        <taxon>Dikarya</taxon>
        <taxon>Ascomycota</taxon>
        <taxon>Pezizomycotina</taxon>
        <taxon>Orbiliomycetes</taxon>
        <taxon>Orbiliales</taxon>
        <taxon>Orbiliaceae</taxon>
        <taxon>Orbilia</taxon>
    </lineage>
</organism>
<evidence type="ECO:0008006" key="4">
    <source>
        <dbReference type="Google" id="ProtNLM"/>
    </source>
</evidence>
<proteinExistence type="predicted"/>
<evidence type="ECO:0000256" key="1">
    <source>
        <dbReference type="SAM" id="MobiDB-lite"/>
    </source>
</evidence>
<dbReference type="Proteomes" id="UP000475325">
    <property type="component" value="Unassembled WGS sequence"/>
</dbReference>
<accession>A0A7C8NVB9</accession>
<dbReference type="EMBL" id="WIQW01000005">
    <property type="protein sequence ID" value="KAF3110578.1"/>
    <property type="molecule type" value="Genomic_DNA"/>
</dbReference>
<evidence type="ECO:0000313" key="3">
    <source>
        <dbReference type="Proteomes" id="UP000475325"/>
    </source>
</evidence>
<evidence type="ECO:0000313" key="2">
    <source>
        <dbReference type="EMBL" id="KAF3110578.1"/>
    </source>
</evidence>
<feature type="region of interest" description="Disordered" evidence="1">
    <location>
        <begin position="51"/>
        <end position="74"/>
    </location>
</feature>
<gene>
    <name evidence="2" type="ORF">TWF102_008151</name>
</gene>